<dbReference type="InterPro" id="IPR046869">
    <property type="entry name" value="SLM1/RGC1-like_PH"/>
</dbReference>
<dbReference type="PROSITE" id="PS50003">
    <property type="entry name" value="PH_DOMAIN"/>
    <property type="match status" value="1"/>
</dbReference>
<dbReference type="Proteomes" id="UP000186594">
    <property type="component" value="Unassembled WGS sequence"/>
</dbReference>
<dbReference type="InterPro" id="IPR043453">
    <property type="entry name" value="Slm1_PH"/>
</dbReference>
<dbReference type="PANTHER" id="PTHR31941:SF16">
    <property type="entry name" value="PHOSPHATIDYLINOSITOL 4,5-BISPHOSPHATE-BINDING PROTEIN SLM1-RELATED"/>
    <property type="match status" value="1"/>
</dbReference>
<evidence type="ECO:0000313" key="4">
    <source>
        <dbReference type="EMBL" id="OLL21854.1"/>
    </source>
</evidence>
<gene>
    <name evidence="4" type="ORF">NEOLI_000457</name>
</gene>
<proteinExistence type="predicted"/>
<dbReference type="CDD" id="cd13311">
    <property type="entry name" value="PH_Slm1"/>
    <property type="match status" value="1"/>
</dbReference>
<reference evidence="4 5" key="1">
    <citation type="submission" date="2016-04" db="EMBL/GenBank/DDBJ databases">
        <title>Evolutionary innovation and constraint leading to complex multicellularity in the Ascomycota.</title>
        <authorList>
            <person name="Cisse O."/>
            <person name="Nguyen A."/>
            <person name="Hewitt D.A."/>
            <person name="Jedd G."/>
            <person name="Stajich J.E."/>
        </authorList>
    </citation>
    <scope>NUCLEOTIDE SEQUENCE [LARGE SCALE GENOMIC DNA]</scope>
    <source>
        <strain evidence="4 5">DAH-3</strain>
    </source>
</reference>
<feature type="domain" description="PH" evidence="3">
    <location>
        <begin position="218"/>
        <end position="324"/>
    </location>
</feature>
<evidence type="ECO:0000256" key="2">
    <source>
        <dbReference type="SAM" id="MobiDB-lite"/>
    </source>
</evidence>
<dbReference type="InterPro" id="IPR001849">
    <property type="entry name" value="PH_domain"/>
</dbReference>
<dbReference type="EMBL" id="LXFE01004217">
    <property type="protein sequence ID" value="OLL21854.1"/>
    <property type="molecule type" value="Genomic_DNA"/>
</dbReference>
<evidence type="ECO:0000256" key="1">
    <source>
        <dbReference type="ARBA" id="ARBA00022553"/>
    </source>
</evidence>
<dbReference type="SMART" id="SM00233">
    <property type="entry name" value="PH"/>
    <property type="match status" value="1"/>
</dbReference>
<evidence type="ECO:0000313" key="5">
    <source>
        <dbReference type="Proteomes" id="UP000186594"/>
    </source>
</evidence>
<organism evidence="4 5">
    <name type="scientific">Neolecta irregularis (strain DAH-3)</name>
    <dbReference type="NCBI Taxonomy" id="1198029"/>
    <lineage>
        <taxon>Eukaryota</taxon>
        <taxon>Fungi</taxon>
        <taxon>Dikarya</taxon>
        <taxon>Ascomycota</taxon>
        <taxon>Taphrinomycotina</taxon>
        <taxon>Neolectales</taxon>
        <taxon>Neolectaceae</taxon>
        <taxon>Neolecta</taxon>
    </lineage>
</organism>
<accession>A0A1U7LGS5</accession>
<feature type="region of interest" description="Disordered" evidence="2">
    <location>
        <begin position="523"/>
        <end position="549"/>
    </location>
</feature>
<dbReference type="InterPro" id="IPR011993">
    <property type="entry name" value="PH-like_dom_sf"/>
</dbReference>
<protein>
    <submittedName>
        <fullName evidence="4">Phosphatidylinositol 4,5-bisphosphate-binding protein SLM2</fullName>
    </submittedName>
</protein>
<dbReference type="PANTHER" id="PTHR31941">
    <property type="entry name" value="CYTOSKELETAL SIGNALING PROTEIN SLM1"/>
    <property type="match status" value="1"/>
</dbReference>
<sequence>MFLEAGKGGIIDIASSLKIKNHELAQDSLVIQEEIRNKVIAALEILRKELGHKVREIKRLSNDFRSDLVKESQVTQKLLTQLSESLTVWATAPNQITARQDPYLCHLEVSRQLKRQIDEENYLHRAFLNLEKSGRALEEVVVTTIQQTFITYRSINEEYGTIPHRFLSSLMDQMAYLTTDIEWENFLNNSESDLIHPDVKIRSVEDLDYIGKDSLGIRSLRSGALERKTKYLRSWSNGSYVLTATGFLHEFKKETLDYTPVMSFFIPDCTLGKHTEPNQKDQSHKFVLNGSKTGGLHRGHSWIFRAENHDQMIGWYQALFRVSRFSSLAPAARQSLISCFNSPSEAHYFVILQKPSLDSSNDFEETDEADAIPFASTGHFIEHLEEPPRLAGGSFANLDKVSHPSRRQSISSLSSATSSHLCKNKAAPASQHDLVAPTDHTHTAPNSPQSHMSSLQVVVPPPVQVLDQTSEEENVKEPAPAESIDLDLVVENIMTGAPMEEPQVTRRISDEPTITNLVETEQSVENKDAIDSDPLSSLTSSPTSNDVVRPTTIRSDSVFQEISTSLVGRYPPNTELGAT</sequence>
<keyword evidence="5" id="KW-1185">Reference proteome</keyword>
<dbReference type="InterPro" id="IPR046868">
    <property type="entry name" value="BAR_4"/>
</dbReference>
<dbReference type="Gene3D" id="2.30.29.30">
    <property type="entry name" value="Pleckstrin-homology domain (PH domain)/Phosphotyrosine-binding domain (PTB)"/>
    <property type="match status" value="1"/>
</dbReference>
<dbReference type="SUPFAM" id="SSF50729">
    <property type="entry name" value="PH domain-like"/>
    <property type="match status" value="1"/>
</dbReference>
<evidence type="ECO:0000259" key="3">
    <source>
        <dbReference type="PROSITE" id="PS50003"/>
    </source>
</evidence>
<keyword evidence="1" id="KW-0597">Phosphoprotein</keyword>
<comment type="caution">
    <text evidence="4">The sequence shown here is derived from an EMBL/GenBank/DDBJ whole genome shotgun (WGS) entry which is preliminary data.</text>
</comment>
<dbReference type="STRING" id="1198029.A0A1U7LGS5"/>
<name>A0A1U7LGS5_NEOID</name>
<feature type="compositionally biased region" description="Low complexity" evidence="2">
    <location>
        <begin position="532"/>
        <end position="544"/>
    </location>
</feature>
<dbReference type="Pfam" id="PF20400">
    <property type="entry name" value="BAR_4"/>
    <property type="match status" value="1"/>
</dbReference>
<dbReference type="OrthoDB" id="5598057at2759"/>
<dbReference type="Pfam" id="PF20399">
    <property type="entry name" value="PH_20"/>
    <property type="match status" value="1"/>
</dbReference>
<dbReference type="AlphaFoldDB" id="A0A1U7LGS5"/>